<protein>
    <submittedName>
        <fullName evidence="2">Uncharacterized protein</fullName>
    </submittedName>
</protein>
<evidence type="ECO:0000313" key="2">
    <source>
        <dbReference type="EMBL" id="WGK70072.1"/>
    </source>
</evidence>
<dbReference type="Proteomes" id="UP001228690">
    <property type="component" value="Chromosome"/>
</dbReference>
<proteinExistence type="predicted"/>
<organism evidence="2 3">
    <name type="scientific">Candidatus Haliotispira prima</name>
    <dbReference type="NCBI Taxonomy" id="3034016"/>
    <lineage>
        <taxon>Bacteria</taxon>
        <taxon>Pseudomonadati</taxon>
        <taxon>Spirochaetota</taxon>
        <taxon>Spirochaetia</taxon>
        <taxon>Spirochaetales</taxon>
        <taxon>Spirochaetaceae</taxon>
        <taxon>Candidatus Haliotispira</taxon>
    </lineage>
</organism>
<gene>
    <name evidence="2" type="ORF">P0082_04220</name>
</gene>
<accession>A0ABY8MJD1</accession>
<dbReference type="EMBL" id="CP123443">
    <property type="protein sequence ID" value="WGK70072.1"/>
    <property type="molecule type" value="Genomic_DNA"/>
</dbReference>
<feature type="compositionally biased region" description="Low complexity" evidence="1">
    <location>
        <begin position="585"/>
        <end position="594"/>
    </location>
</feature>
<evidence type="ECO:0000256" key="1">
    <source>
        <dbReference type="SAM" id="MobiDB-lite"/>
    </source>
</evidence>
<keyword evidence="3" id="KW-1185">Reference proteome</keyword>
<name>A0ABY8MJD1_9SPIO</name>
<reference evidence="2 3" key="1">
    <citation type="submission" date="2023-04" db="EMBL/GenBank/DDBJ databases">
        <title>Spirochaete genome identified in red abalone sample constitutes a novel genus.</title>
        <authorList>
            <person name="Sharma S.P."/>
            <person name="Purcell C.M."/>
            <person name="Hyde J.R."/>
            <person name="Severin A.J."/>
        </authorList>
    </citation>
    <scope>NUCLEOTIDE SEQUENCE [LARGE SCALE GENOMIC DNA]</scope>
    <source>
        <strain evidence="2 3">SP-2023</strain>
    </source>
</reference>
<evidence type="ECO:0000313" key="3">
    <source>
        <dbReference type="Proteomes" id="UP001228690"/>
    </source>
</evidence>
<feature type="region of interest" description="Disordered" evidence="1">
    <location>
        <begin position="525"/>
        <end position="602"/>
    </location>
</feature>
<dbReference type="RefSeq" id="WP_326928278.1">
    <property type="nucleotide sequence ID" value="NZ_CP123443.1"/>
</dbReference>
<sequence>MKKVVNLSLPYSLPIAVSVLLIMLWGGQSLFAQAPTDEWRRAGLDAMVAEPGQASSILSNPAGIKTKEERRGLLRRKDKPAQKHEWIAEIISAELYMTEDLWDLTMNPAAAGQKFLSRFDHLNSLTKLLAGQTADTKEATDLLRTLAQSSYDKLTNGTTGLPSDPTKITISDLRNLSSADRATLADNLRDVDGVLSALINSFSAHISDGFLGLGFQQYSRILSLAHVNDENPLAWGFYLGFEQKFILRTGKDVPALPLELKVNRFNVKTSIPISFQAYVASPIRLAFAHDFAEALPGFTFGIGLKAVPYIGMNEVALGREISRSINDRKLTFESSAIVDALGPSSGMNIGLDFGVQYHFGAIIPQLDFLHAGLKISDLIGFNVPFSADGDPIRYAIDFDWGVYGEFQIVKIFQVFGGFEVIQTRGMFEGGKSPYSALFEPIDHLRFLAGIALFDNVFRFTLGYYNRTFSPGVLLNLGAFQFHGAFEVNTLSAGSWGLELTFRFRGPHNGFNEKIPYKTYAQLAGGDGGKGAKGAAEVTEAGEDEGGTDSAESAVENTEPAGNEDGTDSAEPAAEKAETDGGEGGTDSAEATEGGEAAEDAVN</sequence>